<feature type="binding site" evidence="9">
    <location>
        <position position="297"/>
    </location>
    <ligand>
        <name>substrate</name>
    </ligand>
</feature>
<dbReference type="InterPro" id="IPR015659">
    <property type="entry name" value="Proline_oxidase"/>
</dbReference>
<feature type="binding site" evidence="10">
    <location>
        <position position="171"/>
    </location>
    <ligand>
        <name>FAD</name>
        <dbReference type="ChEBI" id="CHEBI:57692"/>
    </ligand>
</feature>
<feature type="binding site" evidence="9">
    <location>
        <position position="296"/>
    </location>
    <ligand>
        <name>substrate</name>
    </ligand>
</feature>
<comment type="pathway">
    <text evidence="1">Amino-acid degradation; L-proline degradation into L-glutamate; L-glutamate from L-proline: step 1/2.</text>
</comment>
<evidence type="ECO:0000256" key="9">
    <source>
        <dbReference type="PIRSR" id="PIRSR000196-1"/>
    </source>
</evidence>
<evidence type="ECO:0000256" key="3">
    <source>
        <dbReference type="ARBA" id="ARBA00022630"/>
    </source>
</evidence>
<feature type="binding site" evidence="10">
    <location>
        <begin position="195"/>
        <end position="197"/>
    </location>
    <ligand>
        <name>FAD</name>
        <dbReference type="ChEBI" id="CHEBI:57692"/>
    </ligand>
</feature>
<evidence type="ECO:0000256" key="10">
    <source>
        <dbReference type="PIRSR" id="PIRSR000196-2"/>
    </source>
</evidence>
<dbReference type="InterPro" id="IPR008219">
    <property type="entry name" value="PRODH_bac_arc"/>
</dbReference>
<evidence type="ECO:0000259" key="11">
    <source>
        <dbReference type="Pfam" id="PF01619"/>
    </source>
</evidence>
<evidence type="ECO:0000313" key="12">
    <source>
        <dbReference type="EMBL" id="SEJ24408.1"/>
    </source>
</evidence>
<keyword evidence="7" id="KW-0642">Proline metabolism</keyword>
<keyword evidence="13" id="KW-1185">Reference proteome</keyword>
<evidence type="ECO:0000256" key="7">
    <source>
        <dbReference type="ARBA" id="ARBA00023062"/>
    </source>
</evidence>
<dbReference type="RefSeq" id="WP_092264084.1">
    <property type="nucleotide sequence ID" value="NZ_FNZA01000005.1"/>
</dbReference>
<keyword evidence="5 10" id="KW-0274">FAD</keyword>
<reference evidence="13" key="1">
    <citation type="submission" date="2016-10" db="EMBL/GenBank/DDBJ databases">
        <authorList>
            <person name="Varghese N."/>
            <person name="Submissions S."/>
        </authorList>
    </citation>
    <scope>NUCLEOTIDE SEQUENCE [LARGE SCALE GENOMIC DNA]</scope>
    <source>
        <strain evidence="13">CGMCC 1.10218</strain>
    </source>
</reference>
<comment type="catalytic activity">
    <reaction evidence="8">
        <text>L-proline + a quinone = (S)-1-pyrroline-5-carboxylate + a quinol + H(+)</text>
        <dbReference type="Rhea" id="RHEA:23784"/>
        <dbReference type="ChEBI" id="CHEBI:15378"/>
        <dbReference type="ChEBI" id="CHEBI:17388"/>
        <dbReference type="ChEBI" id="CHEBI:24646"/>
        <dbReference type="ChEBI" id="CHEBI:60039"/>
        <dbReference type="ChEBI" id="CHEBI:132124"/>
        <dbReference type="EC" id="1.5.5.2"/>
    </reaction>
</comment>
<dbReference type="PANTHER" id="PTHR13914:SF0">
    <property type="entry name" value="PROLINE DEHYDROGENASE 1, MITOCHONDRIAL"/>
    <property type="match status" value="1"/>
</dbReference>
<feature type="binding site" evidence="10">
    <location>
        <position position="209"/>
    </location>
    <ligand>
        <name>FAD</name>
        <dbReference type="ChEBI" id="CHEBI:57692"/>
    </ligand>
</feature>
<protein>
    <recommendedName>
        <fullName evidence="2">proline dehydrogenase</fullName>
        <ecNumber evidence="2">1.5.5.2</ecNumber>
    </recommendedName>
</protein>
<dbReference type="SUPFAM" id="SSF51730">
    <property type="entry name" value="FAD-linked oxidoreductase"/>
    <property type="match status" value="1"/>
</dbReference>
<dbReference type="Proteomes" id="UP000199223">
    <property type="component" value="Unassembled WGS sequence"/>
</dbReference>
<evidence type="ECO:0000313" key="13">
    <source>
        <dbReference type="Proteomes" id="UP000199223"/>
    </source>
</evidence>
<feature type="binding site" evidence="10">
    <location>
        <begin position="234"/>
        <end position="235"/>
    </location>
    <ligand>
        <name>FAD</name>
        <dbReference type="ChEBI" id="CHEBI:57692"/>
    </ligand>
</feature>
<dbReference type="GO" id="GO:0004657">
    <property type="term" value="F:proline dehydrogenase activity"/>
    <property type="evidence" value="ECO:0007669"/>
    <property type="project" value="UniProtKB-EC"/>
</dbReference>
<organism evidence="12 13">
    <name type="scientific">Deinococcus reticulitermitis</name>
    <dbReference type="NCBI Taxonomy" id="856736"/>
    <lineage>
        <taxon>Bacteria</taxon>
        <taxon>Thermotogati</taxon>
        <taxon>Deinococcota</taxon>
        <taxon>Deinococci</taxon>
        <taxon>Deinococcales</taxon>
        <taxon>Deinococcaceae</taxon>
        <taxon>Deinococcus</taxon>
    </lineage>
</organism>
<name>A0A1H6X5T0_9DEIO</name>
<proteinExistence type="predicted"/>
<dbReference type="PIRSF" id="PIRSF000196">
    <property type="entry name" value="Pro_dehydrog"/>
    <property type="match status" value="1"/>
</dbReference>
<evidence type="ECO:0000256" key="6">
    <source>
        <dbReference type="ARBA" id="ARBA00023002"/>
    </source>
</evidence>
<evidence type="ECO:0000256" key="1">
    <source>
        <dbReference type="ARBA" id="ARBA00004739"/>
    </source>
</evidence>
<dbReference type="AlphaFoldDB" id="A0A1H6X5T0"/>
<accession>A0A1H6X5T0</accession>
<dbReference type="OrthoDB" id="9773461at2"/>
<feature type="binding site" evidence="10">
    <location>
        <position position="141"/>
    </location>
    <ligand>
        <name>FAD</name>
        <dbReference type="ChEBI" id="CHEBI:57692"/>
    </ligand>
</feature>
<dbReference type="Gene3D" id="3.20.20.220">
    <property type="match status" value="1"/>
</dbReference>
<feature type="domain" description="Proline dehydrogenase" evidence="11">
    <location>
        <begin position="44"/>
        <end position="308"/>
    </location>
</feature>
<dbReference type="UniPathway" id="UPA00261">
    <property type="reaction ID" value="UER00373"/>
</dbReference>
<dbReference type="GO" id="GO:0010133">
    <property type="term" value="P:L-proline catabolic process to L-glutamate"/>
    <property type="evidence" value="ECO:0007669"/>
    <property type="project" value="UniProtKB-UniPathway"/>
</dbReference>
<keyword evidence="3" id="KW-0285">Flavoprotein</keyword>
<gene>
    <name evidence="12" type="ORF">SAMN04488058_10594</name>
</gene>
<keyword evidence="4 10" id="KW-0547">Nucleotide-binding</keyword>
<evidence type="ECO:0000256" key="8">
    <source>
        <dbReference type="ARBA" id="ARBA00048779"/>
    </source>
</evidence>
<sequence>MIDQLYRKAVLTVAERPPVEHLMRSRGWGLAQRFVAGEDIPSALAAVKDLEKDGVMGNLDLLGEFIESPEQCTAFADDVLRLIEAAHGAGIKPYVSIKLSSVGQGKEGRGKHEAGEDLGLTNARRIVGQAKRYGGFVCLDMEDSGRVDQTLAQFRTLASEFGHEHVGTVLQSYLRRSLADRAALDDLSPNLRIVKGAYLEPETVAYPDKSDVDQNYRRLVYAHLKAGHYTNVATHDEQIIDDVRRFALAHGVSKDQFEFQMLYGIRRDLQKSLAAEGYRVRAYIPYGRDWYAYFSRRIAETPRNAVFVLRGMLKG</sequence>
<dbReference type="InterPro" id="IPR029041">
    <property type="entry name" value="FAD-linked_oxidoreductase-like"/>
</dbReference>
<dbReference type="InterPro" id="IPR002872">
    <property type="entry name" value="Proline_DH_dom"/>
</dbReference>
<dbReference type="STRING" id="856736.SAMN04488058_10594"/>
<evidence type="ECO:0000256" key="2">
    <source>
        <dbReference type="ARBA" id="ARBA00012695"/>
    </source>
</evidence>
<evidence type="ECO:0000256" key="5">
    <source>
        <dbReference type="ARBA" id="ARBA00022827"/>
    </source>
</evidence>
<keyword evidence="6" id="KW-0560">Oxidoreductase</keyword>
<comment type="cofactor">
    <cofactor evidence="10">
        <name>FAD</name>
        <dbReference type="ChEBI" id="CHEBI:57692"/>
    </cofactor>
    <text evidence="10">Binds 1 FAD per subunit.</text>
</comment>
<evidence type="ECO:0000256" key="4">
    <source>
        <dbReference type="ARBA" id="ARBA00022741"/>
    </source>
</evidence>
<dbReference type="EC" id="1.5.5.2" evidence="2"/>
<dbReference type="EMBL" id="FNZA01000005">
    <property type="protein sequence ID" value="SEJ24408.1"/>
    <property type="molecule type" value="Genomic_DNA"/>
</dbReference>
<dbReference type="PANTHER" id="PTHR13914">
    <property type="entry name" value="PROLINE OXIDASE"/>
    <property type="match status" value="1"/>
</dbReference>
<feature type="binding site" evidence="9">
    <location>
        <position position="98"/>
    </location>
    <ligand>
        <name>substrate</name>
    </ligand>
</feature>
<dbReference type="Pfam" id="PF01619">
    <property type="entry name" value="Pro_dh"/>
    <property type="match status" value="1"/>
</dbReference>
<dbReference type="GO" id="GO:0000166">
    <property type="term" value="F:nucleotide binding"/>
    <property type="evidence" value="ECO:0007669"/>
    <property type="project" value="UniProtKB-KW"/>
</dbReference>